<feature type="compositionally biased region" description="Basic and acidic residues" evidence="1">
    <location>
        <begin position="156"/>
        <end position="165"/>
    </location>
</feature>
<evidence type="ECO:0000313" key="3">
    <source>
        <dbReference type="EMBL" id="KAJ1096736.1"/>
    </source>
</evidence>
<organism evidence="3 4">
    <name type="scientific">Pleurodeles waltl</name>
    <name type="common">Iberian ribbed newt</name>
    <dbReference type="NCBI Taxonomy" id="8319"/>
    <lineage>
        <taxon>Eukaryota</taxon>
        <taxon>Metazoa</taxon>
        <taxon>Chordata</taxon>
        <taxon>Craniata</taxon>
        <taxon>Vertebrata</taxon>
        <taxon>Euteleostomi</taxon>
        <taxon>Amphibia</taxon>
        <taxon>Batrachia</taxon>
        <taxon>Caudata</taxon>
        <taxon>Salamandroidea</taxon>
        <taxon>Salamandridae</taxon>
        <taxon>Pleurodelinae</taxon>
        <taxon>Pleurodeles</taxon>
    </lineage>
</organism>
<feature type="signal peptide" evidence="2">
    <location>
        <begin position="1"/>
        <end position="17"/>
    </location>
</feature>
<protein>
    <recommendedName>
        <fullName evidence="5">Secreted protein</fullName>
    </recommendedName>
</protein>
<dbReference type="AlphaFoldDB" id="A0AAV7LYW8"/>
<gene>
    <name evidence="3" type="ORF">NDU88_001867</name>
</gene>
<keyword evidence="4" id="KW-1185">Reference proteome</keyword>
<feature type="compositionally biased region" description="Polar residues" evidence="1">
    <location>
        <begin position="83"/>
        <end position="95"/>
    </location>
</feature>
<feature type="region of interest" description="Disordered" evidence="1">
    <location>
        <begin position="42"/>
        <end position="95"/>
    </location>
</feature>
<dbReference type="EMBL" id="JANPWB010000014">
    <property type="protein sequence ID" value="KAJ1096736.1"/>
    <property type="molecule type" value="Genomic_DNA"/>
</dbReference>
<accession>A0AAV7LYW8</accession>
<proteinExistence type="predicted"/>
<evidence type="ECO:0000256" key="1">
    <source>
        <dbReference type="SAM" id="MobiDB-lite"/>
    </source>
</evidence>
<comment type="caution">
    <text evidence="3">The sequence shown here is derived from an EMBL/GenBank/DDBJ whole genome shotgun (WGS) entry which is preliminary data.</text>
</comment>
<dbReference type="Proteomes" id="UP001066276">
    <property type="component" value="Chromosome 10"/>
</dbReference>
<feature type="region of interest" description="Disordered" evidence="1">
    <location>
        <begin position="142"/>
        <end position="175"/>
    </location>
</feature>
<evidence type="ECO:0000313" key="4">
    <source>
        <dbReference type="Proteomes" id="UP001066276"/>
    </source>
</evidence>
<keyword evidence="2" id="KW-0732">Signal</keyword>
<reference evidence="3" key="1">
    <citation type="journal article" date="2022" name="bioRxiv">
        <title>Sequencing and chromosome-scale assembly of the giantPleurodeles waltlgenome.</title>
        <authorList>
            <person name="Brown T."/>
            <person name="Elewa A."/>
            <person name="Iarovenko S."/>
            <person name="Subramanian E."/>
            <person name="Araus A.J."/>
            <person name="Petzold A."/>
            <person name="Susuki M."/>
            <person name="Suzuki K.-i.T."/>
            <person name="Hayashi T."/>
            <person name="Toyoda A."/>
            <person name="Oliveira C."/>
            <person name="Osipova E."/>
            <person name="Leigh N.D."/>
            <person name="Simon A."/>
            <person name="Yun M.H."/>
        </authorList>
    </citation>
    <scope>NUCLEOTIDE SEQUENCE</scope>
    <source>
        <strain evidence="3">20211129_DDA</strain>
        <tissue evidence="3">Liver</tissue>
    </source>
</reference>
<evidence type="ECO:0000256" key="2">
    <source>
        <dbReference type="SAM" id="SignalP"/>
    </source>
</evidence>
<feature type="chain" id="PRO_5043619564" description="Secreted protein" evidence="2">
    <location>
        <begin position="18"/>
        <end position="175"/>
    </location>
</feature>
<sequence length="175" mass="18538">MGAGFWWYLGVALSVRGVPPLPCLCLLCTDGLLVRPVPGPPPRPPLPNCAPAGRIQGVGRGGRRGADPSISAGTPRGPPYSAPASTRSPPLTHRSVASSVRRSICGAAAAWARIRARSGNLFVRPAERPKRTPGVLCQFPHIPDNLSPHSSSAPRQDLHFRRARDGSSGIRWPPS</sequence>
<evidence type="ECO:0008006" key="5">
    <source>
        <dbReference type="Google" id="ProtNLM"/>
    </source>
</evidence>
<name>A0AAV7LYW8_PLEWA</name>